<dbReference type="AlphaFoldDB" id="A0A5Q5BDL4"/>
<protein>
    <submittedName>
        <fullName evidence="3">AAA ATPase containing von Willebrand factor type A (VWA) domain-like protein</fullName>
    </submittedName>
</protein>
<sequence precursor="true">MAKHRGAKRRSKKIAALGAVTVTATALTVGAAPAPQASAAAARSTDAVDLTADFRLFPPPQAIPDLTGGAGEAAYDLKNEFADFVFRSIFENLNLAAFAQAAGVDPQSILERVLDNLPLALLTDPIFVDLLGGITLPLAAALGALPVLNQIPLLRDLLTQGLNVAGLNTISGLLDILGLDLSNLADLTGLGERVGVNLVTSGDVFTLLKVLGTDLGWVPTLPNSVADDVNETEYLGIGVDGVLDLVDTGIINVPGLLNQLLDLLNLNTDQIPDVLKVRAPVVIGEGVGAFAAGMAYQDILAQLPNQPGGANYNGVEADPLLGSVTVLPMLLLRNPGRANGGLFARLYPLAGLFGIDTVTPDTEVSNSGGVRLPGGLYVGGATLIPVKIDVTLQHDWLSDVPAWPNPFSLLNTLTAVVAPTYILRGLDTGLVAGAVAGQLGPQIGEVVGGIAEDDPLALDFYVTVPIDALPLLEPTYLFFDAINLLTGANLNNPIGTALGPALSSLVNLGYTDVVRQWNDDGDYWEYVRTFDDTDVPTAFGSFPDINWMNVPGDIAGAFAAGVRQAFEDGLVNRDGPVKNALATLLNLIGLDNGLPGGIGGAGLNGVLDQIRDTIDDVLGGLDLPRPSTAAVNSVPDDASPRIALRTVGGEDTPAEEADDDTKDHVEDVPVADTDTDGDADTDTDIDTGTDTENEPVDEPEDQLEEDETTVEDDTTVEDEDASETEPADDTADTEDTADTKDTGDTGDTKDGDTGESGAGDKAA</sequence>
<evidence type="ECO:0000313" key="3">
    <source>
        <dbReference type="EMBL" id="ABG06251.1"/>
    </source>
</evidence>
<dbReference type="KEGG" id="mmc:Mmcs_0130"/>
<feature type="compositionally biased region" description="Acidic residues" evidence="1">
    <location>
        <begin position="673"/>
        <end position="736"/>
    </location>
</feature>
<dbReference type="EMBL" id="CP000384">
    <property type="protein sequence ID" value="ABG06251.1"/>
    <property type="molecule type" value="Genomic_DNA"/>
</dbReference>
<accession>A0A5Q5BDL4</accession>
<gene>
    <name evidence="3" type="ordered locus">Mmcs_0130</name>
</gene>
<proteinExistence type="predicted"/>
<evidence type="ECO:0000256" key="2">
    <source>
        <dbReference type="SAM" id="SignalP"/>
    </source>
</evidence>
<organism evidence="3">
    <name type="scientific">Mycobacterium sp. (strain MCS)</name>
    <dbReference type="NCBI Taxonomy" id="164756"/>
    <lineage>
        <taxon>Bacteria</taxon>
        <taxon>Bacillati</taxon>
        <taxon>Actinomycetota</taxon>
        <taxon>Actinomycetes</taxon>
        <taxon>Mycobacteriales</taxon>
        <taxon>Mycobacteriaceae</taxon>
        <taxon>Mycobacterium</taxon>
    </lineage>
</organism>
<reference evidence="3" key="1">
    <citation type="submission" date="2006-06" db="EMBL/GenBank/DDBJ databases">
        <title>Complete sequence of chromosome of Mycobacterium sp. MCS.</title>
        <authorList>
            <consortium name="US DOE Joint Genome Institute"/>
            <person name="Copeland A."/>
            <person name="Lucas S."/>
            <person name="Lapidus A."/>
            <person name="Barry K."/>
            <person name="Detter J.C."/>
            <person name="Glavina del Rio T."/>
            <person name="Hammon N."/>
            <person name="Israni S."/>
            <person name="Dalin E."/>
            <person name="Tice H."/>
            <person name="Pitluck S."/>
            <person name="Martinez M."/>
            <person name="Schmutz J."/>
            <person name="Larimer F."/>
            <person name="Land M."/>
            <person name="Hauser L."/>
            <person name="Kyrpides N."/>
            <person name="Kim E."/>
            <person name="Miller C.D."/>
            <person name="Hughes J.E."/>
            <person name="Anderson A.J."/>
            <person name="Sims R.C."/>
            <person name="Richardson P."/>
        </authorList>
    </citation>
    <scope>NUCLEOTIDE SEQUENCE [LARGE SCALE GENOMIC DNA]</scope>
    <source>
        <strain evidence="3">MCS</strain>
    </source>
</reference>
<feature type="region of interest" description="Disordered" evidence="1">
    <location>
        <begin position="621"/>
        <end position="763"/>
    </location>
</feature>
<evidence type="ECO:0000256" key="1">
    <source>
        <dbReference type="SAM" id="MobiDB-lite"/>
    </source>
</evidence>
<name>A0A5Q5BDL4_MYCSS</name>
<feature type="signal peptide" evidence="2">
    <location>
        <begin position="1"/>
        <end position="31"/>
    </location>
</feature>
<feature type="chain" id="PRO_5039187908" evidence="2">
    <location>
        <begin position="32"/>
        <end position="763"/>
    </location>
</feature>
<feature type="compositionally biased region" description="Basic and acidic residues" evidence="1">
    <location>
        <begin position="737"/>
        <end position="752"/>
    </location>
</feature>
<keyword evidence="2" id="KW-0732">Signal</keyword>